<dbReference type="KEGG" id="ruf:TH63_16590"/>
<dbReference type="PATRIC" id="fig|1379910.4.peg.3618"/>
<evidence type="ECO:0008006" key="3">
    <source>
        <dbReference type="Google" id="ProtNLM"/>
    </source>
</evidence>
<dbReference type="AlphaFoldDB" id="A0A0H4VM24"/>
<dbReference type="STRING" id="1379910.TH63_16590"/>
<accession>A0A0H4VM24</accession>
<gene>
    <name evidence="1" type="ORF">TH63_16590</name>
</gene>
<evidence type="ECO:0000313" key="2">
    <source>
        <dbReference type="Proteomes" id="UP000036458"/>
    </source>
</evidence>
<dbReference type="OrthoDB" id="791023at2"/>
<reference evidence="1 2" key="1">
    <citation type="submission" date="2015-01" db="EMBL/GenBank/DDBJ databases">
        <title>Rufibacter sp./DG31D/ whole genome sequencing.</title>
        <authorList>
            <person name="Kim M.K."/>
            <person name="Srinivasan S."/>
            <person name="Lee J.-J."/>
        </authorList>
    </citation>
    <scope>NUCLEOTIDE SEQUENCE [LARGE SCALE GENOMIC DNA]</scope>
    <source>
        <strain evidence="1 2">DG31D</strain>
    </source>
</reference>
<proteinExistence type="predicted"/>
<dbReference type="Proteomes" id="UP000036458">
    <property type="component" value="Chromosome"/>
</dbReference>
<organism evidence="1 2">
    <name type="scientific">Rufibacter radiotolerans</name>
    <dbReference type="NCBI Taxonomy" id="1379910"/>
    <lineage>
        <taxon>Bacteria</taxon>
        <taxon>Pseudomonadati</taxon>
        <taxon>Bacteroidota</taxon>
        <taxon>Cytophagia</taxon>
        <taxon>Cytophagales</taxon>
        <taxon>Hymenobacteraceae</taxon>
        <taxon>Rufibacter</taxon>
    </lineage>
</organism>
<name>A0A0H4VM24_9BACT</name>
<dbReference type="EMBL" id="CP010777">
    <property type="protein sequence ID" value="AKQ46885.1"/>
    <property type="molecule type" value="Genomic_DNA"/>
</dbReference>
<keyword evidence="2" id="KW-1185">Reference proteome</keyword>
<dbReference type="RefSeq" id="WP_048921932.1">
    <property type="nucleotide sequence ID" value="NZ_CP010777.1"/>
</dbReference>
<sequence length="212" mass="24202">MRLLYIFRKLIPLLLFFAVAVVVWKFFLAPFRDFFRGDKEPSVEVMHNTILTKVEDMGKLELVRFNFKDVVEYKKEVSTFLPDSKIALIVGGEAVGCIDLRKLEASDLQFIGDSVLHVSLPAPEICYYRIDHTQSKVFGKENTYFQDADLVDEGYKYAEANVKKAAISSGILKQTSINAEKILKPMLENMTGRKVYLMPRETMAAPPVPKKR</sequence>
<evidence type="ECO:0000313" key="1">
    <source>
        <dbReference type="EMBL" id="AKQ46885.1"/>
    </source>
</evidence>
<protein>
    <recommendedName>
        <fullName evidence="3">DUF4230 domain-containing protein</fullName>
    </recommendedName>
</protein>
<dbReference type="InterPro" id="IPR025324">
    <property type="entry name" value="DUF4230"/>
</dbReference>
<dbReference type="Pfam" id="PF14014">
    <property type="entry name" value="DUF4230"/>
    <property type="match status" value="1"/>
</dbReference>